<gene>
    <name evidence="2" type="ORF">SAMN04488589_2440</name>
</gene>
<keyword evidence="1" id="KW-0472">Membrane</keyword>
<name>A0A7Z7AYF4_9EURY</name>
<protein>
    <submittedName>
        <fullName evidence="2">Predicted transcriptional regulator, containsd two HTH domains</fullName>
    </submittedName>
</protein>
<dbReference type="InterPro" id="IPR036388">
    <property type="entry name" value="WH-like_DNA-bd_sf"/>
</dbReference>
<dbReference type="EMBL" id="FNCA01000009">
    <property type="protein sequence ID" value="SDG21577.1"/>
    <property type="molecule type" value="Genomic_DNA"/>
</dbReference>
<evidence type="ECO:0000313" key="3">
    <source>
        <dbReference type="Proteomes" id="UP000199259"/>
    </source>
</evidence>
<comment type="caution">
    <text evidence="2">The sequence shown here is derived from an EMBL/GenBank/DDBJ whole genome shotgun (WGS) entry which is preliminary data.</text>
</comment>
<dbReference type="Gene3D" id="1.10.10.10">
    <property type="entry name" value="Winged helix-like DNA-binding domain superfamily/Winged helix DNA-binding domain"/>
    <property type="match status" value="2"/>
</dbReference>
<evidence type="ECO:0000256" key="1">
    <source>
        <dbReference type="SAM" id="Phobius"/>
    </source>
</evidence>
<sequence>MKYKLILRAGFVLLILLGSITLASAKENDRYLVTPAIGPVGDGKVLDDSGPDKAITFWDLPLWIQLSVIGGATLSTFVFLKYLPLFLGKIFTKGTNPRLEEIVSYIIENPGCLESEIAEDLSLKRSTLRYYIARLESAKRIHTIKRGRIKCIFHATYPKTEDQKLLDMHKRNETRKKMIDIITKKPGITGQELSSDLNIDKSTVHWHIKELHEDKFINFEKDGRFKRYYPQSVLLSDDNSSNMIKMEENQIFSSLQSYEIKSK</sequence>
<dbReference type="OrthoDB" id="28610at2157"/>
<keyword evidence="1" id="KW-0812">Transmembrane</keyword>
<dbReference type="InterPro" id="IPR011991">
    <property type="entry name" value="ArsR-like_HTH"/>
</dbReference>
<proteinExistence type="predicted"/>
<keyword evidence="1" id="KW-1133">Transmembrane helix</keyword>
<dbReference type="AlphaFoldDB" id="A0A7Z7AYF4"/>
<dbReference type="InterPro" id="IPR036390">
    <property type="entry name" value="WH_DNA-bd_sf"/>
</dbReference>
<dbReference type="CDD" id="cd00090">
    <property type="entry name" value="HTH_ARSR"/>
    <property type="match status" value="1"/>
</dbReference>
<dbReference type="SUPFAM" id="SSF46785">
    <property type="entry name" value="Winged helix' DNA-binding domain"/>
    <property type="match status" value="2"/>
</dbReference>
<feature type="transmembrane region" description="Helical" evidence="1">
    <location>
        <begin position="62"/>
        <end position="83"/>
    </location>
</feature>
<dbReference type="PANTHER" id="PTHR36216:SF1">
    <property type="entry name" value="HTH ARSR-TYPE DOMAIN-CONTAINING PROTEIN"/>
    <property type="match status" value="1"/>
</dbReference>
<accession>A0A7Z7AYF4</accession>
<evidence type="ECO:0000313" key="2">
    <source>
        <dbReference type="EMBL" id="SDG21577.1"/>
    </source>
</evidence>
<dbReference type="Pfam" id="PF13412">
    <property type="entry name" value="HTH_24"/>
    <property type="match status" value="2"/>
</dbReference>
<dbReference type="RefSeq" id="WP_091710722.1">
    <property type="nucleotide sequence ID" value="NZ_FNCA01000009.1"/>
</dbReference>
<reference evidence="2 3" key="1">
    <citation type="submission" date="2016-10" db="EMBL/GenBank/DDBJ databases">
        <authorList>
            <person name="Varghese N."/>
            <person name="Submissions S."/>
        </authorList>
    </citation>
    <scope>NUCLEOTIDE SEQUENCE [LARGE SCALE GENOMIC DNA]</scope>
    <source>
        <strain evidence="2 3">PL 12/M</strain>
    </source>
</reference>
<dbReference type="PANTHER" id="PTHR36216">
    <property type="entry name" value="TRANSCRIPTIONAL REGULATOR, TRMB"/>
    <property type="match status" value="1"/>
</dbReference>
<keyword evidence="3" id="KW-1185">Reference proteome</keyword>
<organism evidence="2 3">
    <name type="scientific">Methanolobus vulcani</name>
    <dbReference type="NCBI Taxonomy" id="38026"/>
    <lineage>
        <taxon>Archaea</taxon>
        <taxon>Methanobacteriati</taxon>
        <taxon>Methanobacteriota</taxon>
        <taxon>Stenosarchaea group</taxon>
        <taxon>Methanomicrobia</taxon>
        <taxon>Methanosarcinales</taxon>
        <taxon>Methanosarcinaceae</taxon>
        <taxon>Methanolobus</taxon>
    </lineage>
</organism>
<dbReference type="Proteomes" id="UP000199259">
    <property type="component" value="Unassembled WGS sequence"/>
</dbReference>